<dbReference type="InterPro" id="IPR011060">
    <property type="entry name" value="RibuloseP-bd_barrel"/>
</dbReference>
<reference evidence="11 12" key="1">
    <citation type="journal article" date="2015" name="Science">
        <title>Genetic determinants of in vivo fitness and diet responsiveness in multiple human gut Bacteroides.</title>
        <authorList>
            <person name="Wu M."/>
            <person name="McNulty N.P."/>
            <person name="Rodionov D.A."/>
            <person name="Khoroshkin M.S."/>
            <person name="Griffin N.W."/>
            <person name="Cheng J."/>
            <person name="Latreille P."/>
            <person name="Kerstetter R.A."/>
            <person name="Terrapon N."/>
            <person name="Henrissat B."/>
            <person name="Osterman A.L."/>
            <person name="Gordon J.I."/>
        </authorList>
    </citation>
    <scope>NUCLEOTIDE SEQUENCE [LARGE SCALE GENOMIC DNA]</scope>
    <source>
        <strain evidence="11 12">WH2</strain>
    </source>
</reference>
<evidence type="ECO:0000256" key="5">
    <source>
        <dbReference type="ARBA" id="ARBA00022605"/>
    </source>
</evidence>
<dbReference type="AlphaFoldDB" id="A0A0P0GV77"/>
<evidence type="ECO:0000256" key="7">
    <source>
        <dbReference type="ARBA" id="ARBA00023141"/>
    </source>
</evidence>
<dbReference type="Proteomes" id="UP000061809">
    <property type="component" value="Chromosome"/>
</dbReference>
<comment type="pathway">
    <text evidence="2 9">Amino-acid biosynthesis; L-tryptophan biosynthesis; L-tryptophan from chorismate: step 3/5.</text>
</comment>
<evidence type="ECO:0000256" key="1">
    <source>
        <dbReference type="ARBA" id="ARBA00001164"/>
    </source>
</evidence>
<dbReference type="HAMAP" id="MF_00135">
    <property type="entry name" value="PRAI"/>
    <property type="match status" value="1"/>
</dbReference>
<dbReference type="UniPathway" id="UPA00035">
    <property type="reaction ID" value="UER00042"/>
</dbReference>
<keyword evidence="8 9" id="KW-0413">Isomerase</keyword>
<evidence type="ECO:0000256" key="4">
    <source>
        <dbReference type="ARBA" id="ARBA00022272"/>
    </source>
</evidence>
<dbReference type="GO" id="GO:0004640">
    <property type="term" value="F:phosphoribosylanthranilate isomerase activity"/>
    <property type="evidence" value="ECO:0007669"/>
    <property type="project" value="UniProtKB-UniRule"/>
</dbReference>
<dbReference type="KEGG" id="bcel:BcellWH2_05245"/>
<evidence type="ECO:0000256" key="6">
    <source>
        <dbReference type="ARBA" id="ARBA00022822"/>
    </source>
</evidence>
<feature type="domain" description="N-(5'phosphoribosyl) anthranilate isomerase (PRAI)" evidence="10">
    <location>
        <begin position="14"/>
        <end position="208"/>
    </location>
</feature>
<name>A0A0P0GV77_9BACE</name>
<comment type="catalytic activity">
    <reaction evidence="1 9">
        <text>N-(5-phospho-beta-D-ribosyl)anthranilate = 1-(2-carboxyphenylamino)-1-deoxy-D-ribulose 5-phosphate</text>
        <dbReference type="Rhea" id="RHEA:21540"/>
        <dbReference type="ChEBI" id="CHEBI:18277"/>
        <dbReference type="ChEBI" id="CHEBI:58613"/>
        <dbReference type="EC" id="5.3.1.24"/>
    </reaction>
</comment>
<keyword evidence="5 9" id="KW-0028">Amino-acid biosynthesis</keyword>
<dbReference type="EMBL" id="CP012801">
    <property type="protein sequence ID" value="ALJ62447.1"/>
    <property type="molecule type" value="Genomic_DNA"/>
</dbReference>
<protein>
    <recommendedName>
        <fullName evidence="4 9">N-(5'-phosphoribosyl)anthranilate isomerase</fullName>
        <shortName evidence="9">PRAI</shortName>
        <ecNumber evidence="3 9">5.3.1.24</ecNumber>
    </recommendedName>
</protein>
<evidence type="ECO:0000256" key="2">
    <source>
        <dbReference type="ARBA" id="ARBA00004664"/>
    </source>
</evidence>
<dbReference type="PATRIC" id="fig|246787.4.peg.5415"/>
<evidence type="ECO:0000256" key="8">
    <source>
        <dbReference type="ARBA" id="ARBA00023235"/>
    </source>
</evidence>
<proteinExistence type="inferred from homology"/>
<evidence type="ECO:0000256" key="9">
    <source>
        <dbReference type="HAMAP-Rule" id="MF_00135"/>
    </source>
</evidence>
<evidence type="ECO:0000256" key="3">
    <source>
        <dbReference type="ARBA" id="ARBA00012572"/>
    </source>
</evidence>
<dbReference type="EC" id="5.3.1.24" evidence="3 9"/>
<evidence type="ECO:0000259" key="10">
    <source>
        <dbReference type="Pfam" id="PF00697"/>
    </source>
</evidence>
<keyword evidence="6 9" id="KW-0822">Tryptophan biosynthesis</keyword>
<keyword evidence="7 9" id="KW-0057">Aromatic amino acid biosynthesis</keyword>
<comment type="similarity">
    <text evidence="9">Belongs to the TrpF family.</text>
</comment>
<gene>
    <name evidence="9 11" type="primary">trpF</name>
    <name evidence="11" type="ORF">BcellWH2_05245</name>
</gene>
<evidence type="ECO:0000313" key="12">
    <source>
        <dbReference type="Proteomes" id="UP000061809"/>
    </source>
</evidence>
<evidence type="ECO:0000313" key="11">
    <source>
        <dbReference type="EMBL" id="ALJ62447.1"/>
    </source>
</evidence>
<dbReference type="PANTHER" id="PTHR42894:SF1">
    <property type="entry name" value="N-(5'-PHOSPHORIBOSYL)ANTHRANILATE ISOMERASE"/>
    <property type="match status" value="1"/>
</dbReference>
<organism evidence="11 12">
    <name type="scientific">Bacteroides cellulosilyticus</name>
    <dbReference type="NCBI Taxonomy" id="246787"/>
    <lineage>
        <taxon>Bacteria</taxon>
        <taxon>Pseudomonadati</taxon>
        <taxon>Bacteroidota</taxon>
        <taxon>Bacteroidia</taxon>
        <taxon>Bacteroidales</taxon>
        <taxon>Bacteroidaceae</taxon>
        <taxon>Bacteroides</taxon>
    </lineage>
</organism>
<dbReference type="PANTHER" id="PTHR42894">
    <property type="entry name" value="N-(5'-PHOSPHORIBOSYL)ANTHRANILATE ISOMERASE"/>
    <property type="match status" value="1"/>
</dbReference>
<sequence length="213" mass="24568">MIFKVHKPMNTMIKVCGMTDADNIRDVEVLGVDMIGFIFYPKSPRYLYQIPRYLPTLAKRVGVFVNETKENILMYVDRFGLNYVQLHGDESPEYCRTLHSQGIRIIKAFSIALPKDLLAVSDYEGFCDYYLFDTRTVHYGGSGQQFDWSILQRYTGSTPFLLSGGINSYSVKALKEFHHPRLAGIDINSRFETSPGIKDVERIERFLKELRTN</sequence>
<dbReference type="InterPro" id="IPR044643">
    <property type="entry name" value="TrpF_fam"/>
</dbReference>
<accession>A0A0P0GV77</accession>
<dbReference type="InterPro" id="IPR013785">
    <property type="entry name" value="Aldolase_TIM"/>
</dbReference>
<dbReference type="Gene3D" id="3.20.20.70">
    <property type="entry name" value="Aldolase class I"/>
    <property type="match status" value="1"/>
</dbReference>
<dbReference type="CDD" id="cd00405">
    <property type="entry name" value="PRAI"/>
    <property type="match status" value="1"/>
</dbReference>
<dbReference type="GO" id="GO:0000162">
    <property type="term" value="P:L-tryptophan biosynthetic process"/>
    <property type="evidence" value="ECO:0007669"/>
    <property type="project" value="UniProtKB-UniRule"/>
</dbReference>
<dbReference type="Pfam" id="PF00697">
    <property type="entry name" value="PRAI"/>
    <property type="match status" value="1"/>
</dbReference>
<dbReference type="InterPro" id="IPR001240">
    <property type="entry name" value="PRAI_dom"/>
</dbReference>
<dbReference type="SUPFAM" id="SSF51366">
    <property type="entry name" value="Ribulose-phoshate binding barrel"/>
    <property type="match status" value="1"/>
</dbReference>